<evidence type="ECO:0000256" key="1">
    <source>
        <dbReference type="SAM" id="Phobius"/>
    </source>
</evidence>
<keyword evidence="3" id="KW-1185">Reference proteome</keyword>
<evidence type="ECO:0000313" key="2">
    <source>
        <dbReference type="EMBL" id="MED6156011.1"/>
    </source>
</evidence>
<proteinExistence type="predicted"/>
<evidence type="ECO:0000313" key="3">
    <source>
        <dbReference type="Proteomes" id="UP001341840"/>
    </source>
</evidence>
<organism evidence="2 3">
    <name type="scientific">Stylosanthes scabra</name>
    <dbReference type="NCBI Taxonomy" id="79078"/>
    <lineage>
        <taxon>Eukaryota</taxon>
        <taxon>Viridiplantae</taxon>
        <taxon>Streptophyta</taxon>
        <taxon>Embryophyta</taxon>
        <taxon>Tracheophyta</taxon>
        <taxon>Spermatophyta</taxon>
        <taxon>Magnoliopsida</taxon>
        <taxon>eudicotyledons</taxon>
        <taxon>Gunneridae</taxon>
        <taxon>Pentapetalae</taxon>
        <taxon>rosids</taxon>
        <taxon>fabids</taxon>
        <taxon>Fabales</taxon>
        <taxon>Fabaceae</taxon>
        <taxon>Papilionoideae</taxon>
        <taxon>50 kb inversion clade</taxon>
        <taxon>dalbergioids sensu lato</taxon>
        <taxon>Dalbergieae</taxon>
        <taxon>Pterocarpus clade</taxon>
        <taxon>Stylosanthes</taxon>
    </lineage>
</organism>
<protein>
    <submittedName>
        <fullName evidence="2">Uncharacterized protein</fullName>
    </submittedName>
</protein>
<dbReference type="EMBL" id="JASCZI010120855">
    <property type="protein sequence ID" value="MED6156011.1"/>
    <property type="molecule type" value="Genomic_DNA"/>
</dbReference>
<feature type="transmembrane region" description="Helical" evidence="1">
    <location>
        <begin position="17"/>
        <end position="34"/>
    </location>
</feature>
<gene>
    <name evidence="2" type="ORF">PIB30_010943</name>
</gene>
<name>A0ABU6U7A5_9FABA</name>
<accession>A0ABU6U7A5</accession>
<reference evidence="2 3" key="1">
    <citation type="journal article" date="2023" name="Plants (Basel)">
        <title>Bridging the Gap: Combining Genomics and Transcriptomics Approaches to Understand Stylosanthes scabra, an Orphan Legume from the Brazilian Caatinga.</title>
        <authorList>
            <person name="Ferreira-Neto J.R.C."/>
            <person name="da Silva M.D."/>
            <person name="Binneck E."/>
            <person name="de Melo N.F."/>
            <person name="da Silva R.H."/>
            <person name="de Melo A.L.T.M."/>
            <person name="Pandolfi V."/>
            <person name="Bustamante F.O."/>
            <person name="Brasileiro-Vidal A.C."/>
            <person name="Benko-Iseppon A.M."/>
        </authorList>
    </citation>
    <scope>NUCLEOTIDE SEQUENCE [LARGE SCALE GENOMIC DNA]</scope>
    <source>
        <tissue evidence="2">Leaves</tissue>
    </source>
</reference>
<sequence>MASALGHQPKFRTGPEVACTYLDIAYLGLLGWFFRVTLNRRFLQADEKWHPHVSLYRIIGAIVIMVGLYLVLWGKSKQKNVCTAENASLTQALLNNEEENKHADAGATPKDIP</sequence>
<feature type="transmembrane region" description="Helical" evidence="1">
    <location>
        <begin position="54"/>
        <end position="72"/>
    </location>
</feature>
<keyword evidence="1" id="KW-0472">Membrane</keyword>
<keyword evidence="1" id="KW-1133">Transmembrane helix</keyword>
<keyword evidence="1" id="KW-0812">Transmembrane</keyword>
<comment type="caution">
    <text evidence="2">The sequence shown here is derived from an EMBL/GenBank/DDBJ whole genome shotgun (WGS) entry which is preliminary data.</text>
</comment>
<dbReference type="Proteomes" id="UP001341840">
    <property type="component" value="Unassembled WGS sequence"/>
</dbReference>